<evidence type="ECO:0000313" key="4">
    <source>
        <dbReference type="Proteomes" id="UP000696485"/>
    </source>
</evidence>
<dbReference type="EMBL" id="JAAAUY010000904">
    <property type="protein sequence ID" value="KAF9325562.1"/>
    <property type="molecule type" value="Genomic_DNA"/>
</dbReference>
<dbReference type="AlphaFoldDB" id="A0A9P5SD28"/>
<keyword evidence="2" id="KW-1133">Transmembrane helix</keyword>
<gene>
    <name evidence="3" type="ORF">BG006_010966</name>
</gene>
<accession>A0A9P5SD28</accession>
<feature type="region of interest" description="Disordered" evidence="1">
    <location>
        <begin position="334"/>
        <end position="370"/>
    </location>
</feature>
<keyword evidence="2" id="KW-0472">Membrane</keyword>
<keyword evidence="4" id="KW-1185">Reference proteome</keyword>
<organism evidence="3 4">
    <name type="scientific">Podila minutissima</name>
    <dbReference type="NCBI Taxonomy" id="64525"/>
    <lineage>
        <taxon>Eukaryota</taxon>
        <taxon>Fungi</taxon>
        <taxon>Fungi incertae sedis</taxon>
        <taxon>Mucoromycota</taxon>
        <taxon>Mortierellomycotina</taxon>
        <taxon>Mortierellomycetes</taxon>
        <taxon>Mortierellales</taxon>
        <taxon>Mortierellaceae</taxon>
        <taxon>Podila</taxon>
    </lineage>
</organism>
<feature type="transmembrane region" description="Helical" evidence="2">
    <location>
        <begin position="530"/>
        <end position="549"/>
    </location>
</feature>
<evidence type="ECO:0000313" key="3">
    <source>
        <dbReference type="EMBL" id="KAF9325562.1"/>
    </source>
</evidence>
<feature type="region of interest" description="Disordered" evidence="1">
    <location>
        <begin position="1"/>
        <end position="27"/>
    </location>
</feature>
<name>A0A9P5SD28_9FUNG</name>
<feature type="transmembrane region" description="Helical" evidence="2">
    <location>
        <begin position="459"/>
        <end position="479"/>
    </location>
</feature>
<feature type="compositionally biased region" description="Polar residues" evidence="1">
    <location>
        <begin position="7"/>
        <end position="27"/>
    </location>
</feature>
<feature type="region of interest" description="Disordered" evidence="1">
    <location>
        <begin position="229"/>
        <end position="254"/>
    </location>
</feature>
<evidence type="ECO:0000256" key="2">
    <source>
        <dbReference type="SAM" id="Phobius"/>
    </source>
</evidence>
<proteinExistence type="predicted"/>
<feature type="transmembrane region" description="Helical" evidence="2">
    <location>
        <begin position="80"/>
        <end position="102"/>
    </location>
</feature>
<feature type="transmembrane region" description="Helical" evidence="2">
    <location>
        <begin position="41"/>
        <end position="60"/>
    </location>
</feature>
<keyword evidence="2" id="KW-0812">Transmembrane</keyword>
<sequence>MCRSAVAASTTPLLPPTQRSQDQGQSTDVNNLQLKSLSSHLDLLTAGSLFLLPSILPYLASGLAYTSSSSLSSSNDWTWGTTWIMILPCIGLIIPMTAACVIRSIQTSPSGARLQSRDSRCPWTRWSTSQSSTYISSWHTCPTIQTLQRSWWAVRGRPSGYGPLTQDPLSAPPSPKLALSSPLKGGPCAHAINSKESMLKRPRVVLLSSLCFWTLLMVLSSMGGLNTTRPMVSSPTQNNDTLQIQSAPPSPSEFSAAPYDDDLLLWEPSSIVVEVDPLPVVYPGGFTMAEDVEDDAEVVPEPFEMVVVRPELVVVGPSTLEEFLEVTNSIESMTAASENEEKRSALASSPPPSPAWVKRDFEDEQEETPVDDMEAMTLDPEDATVFRDFLLSLEAEEQARHVFEDDSEERRRVLQATEDLIVDSIFENEIPCRNTGRTGLLAPFTSTESSHVFEYRAGWTDLMIVAIAMSLGGVLVGLAQARVLAKELQQQQLANSCRPGYLSIFSCMLLSSSALGLTMLMIFGECWDTPSVYFTGIGVAGIILIQAWVPDQAIGSESCLPLVTPDSDDFVNFSCLNNGDNAGEDAFVDEKFQVQVVSNSELLTVAERRNACSLDESRRWEVTSCCRSDSC</sequence>
<feature type="compositionally biased region" description="Polar residues" evidence="1">
    <location>
        <begin position="229"/>
        <end position="245"/>
    </location>
</feature>
<evidence type="ECO:0000256" key="1">
    <source>
        <dbReference type="SAM" id="MobiDB-lite"/>
    </source>
</evidence>
<comment type="caution">
    <text evidence="3">The sequence shown here is derived from an EMBL/GenBank/DDBJ whole genome shotgun (WGS) entry which is preliminary data.</text>
</comment>
<reference evidence="3" key="1">
    <citation type="journal article" date="2020" name="Fungal Divers.">
        <title>Resolving the Mortierellaceae phylogeny through synthesis of multi-gene phylogenetics and phylogenomics.</title>
        <authorList>
            <person name="Vandepol N."/>
            <person name="Liber J."/>
            <person name="Desiro A."/>
            <person name="Na H."/>
            <person name="Kennedy M."/>
            <person name="Barry K."/>
            <person name="Grigoriev I.V."/>
            <person name="Miller A.N."/>
            <person name="O'Donnell K."/>
            <person name="Stajich J.E."/>
            <person name="Bonito G."/>
        </authorList>
    </citation>
    <scope>NUCLEOTIDE SEQUENCE</scope>
    <source>
        <strain evidence="3">NVP1</strain>
    </source>
</reference>
<feature type="transmembrane region" description="Helical" evidence="2">
    <location>
        <begin position="204"/>
        <end position="225"/>
    </location>
</feature>
<dbReference type="Proteomes" id="UP000696485">
    <property type="component" value="Unassembled WGS sequence"/>
</dbReference>
<protein>
    <recommendedName>
        <fullName evidence="5">Transmembrane protein</fullName>
    </recommendedName>
</protein>
<evidence type="ECO:0008006" key="5">
    <source>
        <dbReference type="Google" id="ProtNLM"/>
    </source>
</evidence>
<feature type="transmembrane region" description="Helical" evidence="2">
    <location>
        <begin position="500"/>
        <end position="524"/>
    </location>
</feature>